<protein>
    <submittedName>
        <fullName evidence="1">Uncharacterized protein</fullName>
    </submittedName>
</protein>
<dbReference type="EMBL" id="GBXM01091697">
    <property type="protein sequence ID" value="JAH16880.1"/>
    <property type="molecule type" value="Transcribed_RNA"/>
</dbReference>
<evidence type="ECO:0000313" key="1">
    <source>
        <dbReference type="EMBL" id="JAH16880.1"/>
    </source>
</evidence>
<name>A0A0E9QKL6_ANGAN</name>
<sequence length="30" mass="3467">MNLFPQMPVMFDINNLCSHCVMSVKQTKPI</sequence>
<accession>A0A0E9QKL6</accession>
<organism evidence="1">
    <name type="scientific">Anguilla anguilla</name>
    <name type="common">European freshwater eel</name>
    <name type="synonym">Muraena anguilla</name>
    <dbReference type="NCBI Taxonomy" id="7936"/>
    <lineage>
        <taxon>Eukaryota</taxon>
        <taxon>Metazoa</taxon>
        <taxon>Chordata</taxon>
        <taxon>Craniata</taxon>
        <taxon>Vertebrata</taxon>
        <taxon>Euteleostomi</taxon>
        <taxon>Actinopterygii</taxon>
        <taxon>Neopterygii</taxon>
        <taxon>Teleostei</taxon>
        <taxon>Anguilliformes</taxon>
        <taxon>Anguillidae</taxon>
        <taxon>Anguilla</taxon>
    </lineage>
</organism>
<reference evidence="1" key="2">
    <citation type="journal article" date="2015" name="Fish Shellfish Immunol.">
        <title>Early steps in the European eel (Anguilla anguilla)-Vibrio vulnificus interaction in the gills: Role of the RtxA13 toxin.</title>
        <authorList>
            <person name="Callol A."/>
            <person name="Pajuelo D."/>
            <person name="Ebbesson L."/>
            <person name="Teles M."/>
            <person name="MacKenzie S."/>
            <person name="Amaro C."/>
        </authorList>
    </citation>
    <scope>NUCLEOTIDE SEQUENCE</scope>
</reference>
<proteinExistence type="predicted"/>
<reference evidence="1" key="1">
    <citation type="submission" date="2014-11" db="EMBL/GenBank/DDBJ databases">
        <authorList>
            <person name="Amaro Gonzalez C."/>
        </authorList>
    </citation>
    <scope>NUCLEOTIDE SEQUENCE</scope>
</reference>
<dbReference type="AlphaFoldDB" id="A0A0E9QKL6"/>